<sequence>MSSSRQLPDPSMWSQVLKSVQARPAIPAVATGSSIRHRRTDHNTMADLPTSFSYTPKSIRTHNSVVYLEYDPENLPPPPSEQWTRFVCISDTHTKTCPVPDGDVLLHSGDLTKKGTMVELETAIDWLCSLPHKIKISHRRHSQHRHLVSRLPSLDSPPSLDFDAPRLTHGPPLAIFDRTRGGQNAGCQYLRARLPHLRPRLHVFGHIHEARGGAVHAWSSTAADELLRVQNGFGEEEVQPEVEVEMAERGGGEPQEGGTRDETVFVNAACSPSGPSAWCGAQRVPFGGPGFQPIVIDLRD</sequence>
<dbReference type="InterPro" id="IPR029052">
    <property type="entry name" value="Metallo-depent_PP-like"/>
</dbReference>
<dbReference type="Proteomes" id="UP000717328">
    <property type="component" value="Unassembled WGS sequence"/>
</dbReference>
<dbReference type="CDD" id="cd07379">
    <property type="entry name" value="MPP_239FB"/>
    <property type="match status" value="1"/>
</dbReference>
<organism evidence="1 2">
    <name type="scientific">Sphagnurus paluster</name>
    <dbReference type="NCBI Taxonomy" id="117069"/>
    <lineage>
        <taxon>Eukaryota</taxon>
        <taxon>Fungi</taxon>
        <taxon>Dikarya</taxon>
        <taxon>Basidiomycota</taxon>
        <taxon>Agaricomycotina</taxon>
        <taxon>Agaricomycetes</taxon>
        <taxon>Agaricomycetidae</taxon>
        <taxon>Agaricales</taxon>
        <taxon>Tricholomatineae</taxon>
        <taxon>Lyophyllaceae</taxon>
        <taxon>Sphagnurus</taxon>
    </lineage>
</organism>
<dbReference type="OrthoDB" id="630188at2759"/>
<dbReference type="PANTHER" id="PTHR12905">
    <property type="entry name" value="METALLOPHOSPHOESTERASE"/>
    <property type="match status" value="1"/>
</dbReference>
<reference evidence="1" key="1">
    <citation type="submission" date="2021-02" db="EMBL/GenBank/DDBJ databases">
        <authorList>
            <person name="Nieuwenhuis M."/>
            <person name="Van De Peppel L.J.J."/>
        </authorList>
    </citation>
    <scope>NUCLEOTIDE SEQUENCE</scope>
    <source>
        <strain evidence="1">D49</strain>
    </source>
</reference>
<comment type="caution">
    <text evidence="1">The sequence shown here is derived from an EMBL/GenBank/DDBJ whole genome shotgun (WGS) entry which is preliminary data.</text>
</comment>
<dbReference type="PANTHER" id="PTHR12905:SF0">
    <property type="entry name" value="CALCINEURIN-LIKE PHOSPHOESTERASE DOMAIN-CONTAINING PROTEIN"/>
    <property type="match status" value="1"/>
</dbReference>
<evidence type="ECO:0000313" key="1">
    <source>
        <dbReference type="EMBL" id="KAG5649956.1"/>
    </source>
</evidence>
<accession>A0A9P7GH84</accession>
<dbReference type="AlphaFoldDB" id="A0A9P7GH84"/>
<dbReference type="Gene3D" id="3.60.21.10">
    <property type="match status" value="2"/>
</dbReference>
<gene>
    <name evidence="1" type="ORF">H0H81_001321</name>
</gene>
<protein>
    <recommendedName>
        <fullName evidence="3">Metallophosphoesterase domain-containing protein 1</fullName>
    </recommendedName>
</protein>
<evidence type="ECO:0000313" key="2">
    <source>
        <dbReference type="Proteomes" id="UP000717328"/>
    </source>
</evidence>
<proteinExistence type="predicted"/>
<dbReference type="InterPro" id="IPR051693">
    <property type="entry name" value="UPF0046_metallophosphoest"/>
</dbReference>
<dbReference type="EMBL" id="JABCKI010000617">
    <property type="protein sequence ID" value="KAG5649956.1"/>
    <property type="molecule type" value="Genomic_DNA"/>
</dbReference>
<evidence type="ECO:0008006" key="3">
    <source>
        <dbReference type="Google" id="ProtNLM"/>
    </source>
</evidence>
<dbReference type="SUPFAM" id="SSF56300">
    <property type="entry name" value="Metallo-dependent phosphatases"/>
    <property type="match status" value="1"/>
</dbReference>
<keyword evidence="2" id="KW-1185">Reference proteome</keyword>
<name>A0A9P7GH84_9AGAR</name>
<reference evidence="1" key="2">
    <citation type="submission" date="2021-10" db="EMBL/GenBank/DDBJ databases">
        <title>Phylogenomics reveals ancestral predisposition of the termite-cultivated fungus Termitomyces towards a domesticated lifestyle.</title>
        <authorList>
            <person name="Auxier B."/>
            <person name="Grum-Grzhimaylo A."/>
            <person name="Cardenas M.E."/>
            <person name="Lodge J.D."/>
            <person name="Laessoe T."/>
            <person name="Pedersen O."/>
            <person name="Smith M.E."/>
            <person name="Kuyper T.W."/>
            <person name="Franco-Molano E.A."/>
            <person name="Baroni T.J."/>
            <person name="Aanen D.K."/>
        </authorList>
    </citation>
    <scope>NUCLEOTIDE SEQUENCE</scope>
    <source>
        <strain evidence="1">D49</strain>
    </source>
</reference>